<dbReference type="NCBIfam" id="TIGR00310">
    <property type="entry name" value="ZPR1_znf"/>
    <property type="match status" value="1"/>
</dbReference>
<dbReference type="EMBL" id="DRTM01000114">
    <property type="protein sequence ID" value="HHE75802.1"/>
    <property type="molecule type" value="Genomic_DNA"/>
</dbReference>
<dbReference type="InterPro" id="IPR042452">
    <property type="entry name" value="ZPR1_Znf1/2"/>
</dbReference>
<dbReference type="InterPro" id="IPR004470">
    <property type="entry name" value="ZPR1-like_arc"/>
</dbReference>
<evidence type="ECO:0000256" key="1">
    <source>
        <dbReference type="ARBA" id="ARBA00008354"/>
    </source>
</evidence>
<protein>
    <submittedName>
        <fullName evidence="6">ZPR1 zinc finger domain-containing protein</fullName>
    </submittedName>
</protein>
<dbReference type="Proteomes" id="UP000886130">
    <property type="component" value="Unassembled WGS sequence"/>
</dbReference>
<reference evidence="6" key="1">
    <citation type="journal article" date="2020" name="mSystems">
        <title>Genome- and Community-Level Interaction Insights into Carbon Utilization and Element Cycling Functions of Hydrothermarchaeota in Hydrothermal Sediment.</title>
        <authorList>
            <person name="Zhou Z."/>
            <person name="Liu Y."/>
            <person name="Xu W."/>
            <person name="Pan J."/>
            <person name="Luo Z.H."/>
            <person name="Li M."/>
        </authorList>
    </citation>
    <scope>NUCLEOTIDE SEQUENCE [LARGE SCALE GENOMIC DNA]</scope>
    <source>
        <strain evidence="6">HyVt-85</strain>
    </source>
</reference>
<dbReference type="GO" id="GO:0008270">
    <property type="term" value="F:zinc ion binding"/>
    <property type="evidence" value="ECO:0007669"/>
    <property type="project" value="UniProtKB-KW"/>
</dbReference>
<comment type="caution">
    <text evidence="6">The sequence shown here is derived from an EMBL/GenBank/DDBJ whole genome shotgun (WGS) entry which is preliminary data.</text>
</comment>
<dbReference type="AlphaFoldDB" id="A0A7J3T9K0"/>
<keyword evidence="3" id="KW-0863">Zinc-finger</keyword>
<gene>
    <name evidence="6" type="ORF">ENL31_01575</name>
</gene>
<evidence type="ECO:0000313" key="6">
    <source>
        <dbReference type="EMBL" id="HHE75802.1"/>
    </source>
</evidence>
<dbReference type="PANTHER" id="PTHR10876">
    <property type="entry name" value="ZINC FINGER PROTEIN ZPR1"/>
    <property type="match status" value="1"/>
</dbReference>
<evidence type="ECO:0000256" key="2">
    <source>
        <dbReference type="ARBA" id="ARBA00022723"/>
    </source>
</evidence>
<dbReference type="InterPro" id="IPR042451">
    <property type="entry name" value="ZPR1_A/B_dom"/>
</dbReference>
<keyword evidence="4" id="KW-0862">Zinc</keyword>
<dbReference type="InterPro" id="IPR004457">
    <property type="entry name" value="Znf_ZPR1"/>
</dbReference>
<feature type="non-terminal residue" evidence="6">
    <location>
        <position position="169"/>
    </location>
</feature>
<dbReference type="PANTHER" id="PTHR10876:SF0">
    <property type="entry name" value="ZINC FINGER PROTEIN ZPR1"/>
    <property type="match status" value="1"/>
</dbReference>
<name>A0A7J3T9K0_9ARCH</name>
<sequence length="169" mass="19121">MVETVVDSPCPVCGKKTLVYRAEELDLPYFGKCLETTMICKNCGFRHADVMMLEIHEPMLYEFTIHDEEDLNVKVIRSTSGTIEIPELGAKIEPGPLSEAFITTVEGVLNRIVNVLVQLMHDNPDMKDKINEILRKIGYIRHGKMVAKIILKDPLGNSAIVSEKVIRRR</sequence>
<dbReference type="Pfam" id="PF22794">
    <property type="entry name" value="jr-ZPR1"/>
    <property type="match status" value="1"/>
</dbReference>
<dbReference type="Gene3D" id="2.60.120.1040">
    <property type="entry name" value="ZPR1, A/B domain"/>
    <property type="match status" value="1"/>
</dbReference>
<evidence type="ECO:0000256" key="4">
    <source>
        <dbReference type="ARBA" id="ARBA00022833"/>
    </source>
</evidence>
<dbReference type="Gene3D" id="2.20.25.420">
    <property type="entry name" value="ZPR1, zinc finger domain"/>
    <property type="match status" value="1"/>
</dbReference>
<dbReference type="SMART" id="SM00709">
    <property type="entry name" value="Zpr1"/>
    <property type="match status" value="1"/>
</dbReference>
<dbReference type="InterPro" id="IPR056180">
    <property type="entry name" value="ZPR1_jr_dom"/>
</dbReference>
<accession>A0A7J3T9K0</accession>
<comment type="similarity">
    <text evidence="1">Belongs to the ZPR1 family.</text>
</comment>
<evidence type="ECO:0000259" key="5">
    <source>
        <dbReference type="SMART" id="SM00709"/>
    </source>
</evidence>
<keyword evidence="2" id="KW-0479">Metal-binding</keyword>
<organism evidence="6">
    <name type="scientific">Candidatus Aciduliprofundum boonei</name>
    <dbReference type="NCBI Taxonomy" id="379547"/>
    <lineage>
        <taxon>Archaea</taxon>
        <taxon>Methanobacteriati</taxon>
        <taxon>Thermoplasmatota</taxon>
        <taxon>DHVE2 group</taxon>
        <taxon>Candidatus Aciduliprofundum</taxon>
    </lineage>
</organism>
<proteinExistence type="inferred from homology"/>
<dbReference type="InterPro" id="IPR040141">
    <property type="entry name" value="ZPR1"/>
</dbReference>
<evidence type="ECO:0000256" key="3">
    <source>
        <dbReference type="ARBA" id="ARBA00022771"/>
    </source>
</evidence>
<dbReference type="NCBIfam" id="TIGR00340">
    <property type="entry name" value="zpr1_rel"/>
    <property type="match status" value="1"/>
</dbReference>
<feature type="domain" description="Zinc finger ZPR1-type" evidence="5">
    <location>
        <begin position="8"/>
        <end position="162"/>
    </location>
</feature>